<keyword evidence="6" id="KW-0802">TPR repeat</keyword>
<evidence type="ECO:0000256" key="7">
    <source>
        <dbReference type="SAM" id="MobiDB-lite"/>
    </source>
</evidence>
<evidence type="ECO:0000313" key="11">
    <source>
        <dbReference type="Proteomes" id="UP000247702"/>
    </source>
</evidence>
<feature type="transmembrane region" description="Helical" evidence="8">
    <location>
        <begin position="307"/>
        <end position="327"/>
    </location>
</feature>
<dbReference type="PANTHER" id="PTHR22950">
    <property type="entry name" value="AMINO ACID TRANSPORTER"/>
    <property type="match status" value="1"/>
</dbReference>
<gene>
    <name evidence="10" type="ORF">RclHR1_05200021</name>
</gene>
<evidence type="ECO:0000256" key="2">
    <source>
        <dbReference type="ARBA" id="ARBA00008066"/>
    </source>
</evidence>
<feature type="transmembrane region" description="Helical" evidence="8">
    <location>
        <begin position="129"/>
        <end position="150"/>
    </location>
</feature>
<evidence type="ECO:0000256" key="1">
    <source>
        <dbReference type="ARBA" id="ARBA00004141"/>
    </source>
</evidence>
<accession>A0A2Z6S3E6</accession>
<keyword evidence="11" id="KW-1185">Reference proteome</keyword>
<organism evidence="10 11">
    <name type="scientific">Rhizophagus clarus</name>
    <dbReference type="NCBI Taxonomy" id="94130"/>
    <lineage>
        <taxon>Eukaryota</taxon>
        <taxon>Fungi</taxon>
        <taxon>Fungi incertae sedis</taxon>
        <taxon>Mucoromycota</taxon>
        <taxon>Glomeromycotina</taxon>
        <taxon>Glomeromycetes</taxon>
        <taxon>Glomerales</taxon>
        <taxon>Glomeraceae</taxon>
        <taxon>Rhizophagus</taxon>
    </lineage>
</organism>
<feature type="compositionally biased region" description="Polar residues" evidence="7">
    <location>
        <begin position="9"/>
        <end position="19"/>
    </location>
</feature>
<evidence type="ECO:0000256" key="4">
    <source>
        <dbReference type="ARBA" id="ARBA00022989"/>
    </source>
</evidence>
<evidence type="ECO:0000256" key="8">
    <source>
        <dbReference type="SAM" id="Phobius"/>
    </source>
</evidence>
<dbReference type="GO" id="GO:0015179">
    <property type="term" value="F:L-amino acid transmembrane transporter activity"/>
    <property type="evidence" value="ECO:0007669"/>
    <property type="project" value="TreeGrafter"/>
</dbReference>
<sequence>MTDEHDSFYSDSVPSTRSSTDSEDPLLGDEEQRVYDLQNTDRPNNGTSFGAYINITCLMAGIGVLGLPEALNKGGWLALGLIIVSMLIAQYTSIIIIKCLYHNGKSRLSTYGEIGQDAFGTFGKYLVEFFHNITLIGVSVLYFILAAGNLNELAKNHYGIDLGTTIWTYICAAFVSVPFIFAKTLKEVAIISIFGTFATLFCIIAIVILSFEHWRNSTDPPSYKILDLSGIPTSLATISFCYGGNNVFPHIEESMQKPRHWNRVVTAALCTCATMYFLVAFSGYLAYGDTSINPILKVLPEGLLLTSASILIVIHVLLTIPILMTSFAIETEKFLNITCQHHTKIVEFLLRALFRLFLILLSVGTAVFVPYFDDIIYNVLDLIVDGENVYCRQHRLETCKDCDYDFKPLNTLHKSLIPIKGNIPPPTPNFINHNLSKQITNLREEGNTYYKSQNYSEAIKLYSSAIEMAFQRPFWEPHELTEQEVSVCLSNRSLSYIYLEQWVNAYIDAEWGIRIKPDYSKAYFRKGKALMGMKRYEEAVHAFEIGLEFEPKNESFINALEEARKLAGMTDLE</sequence>
<reference evidence="10 11" key="1">
    <citation type="submission" date="2017-11" db="EMBL/GenBank/DDBJ databases">
        <title>The genome of Rhizophagus clarus HR1 reveals common genetic basis of auxotrophy among arbuscular mycorrhizal fungi.</title>
        <authorList>
            <person name="Kobayashi Y."/>
        </authorList>
    </citation>
    <scope>NUCLEOTIDE SEQUENCE [LARGE SCALE GENOMIC DNA]</scope>
    <source>
        <strain evidence="10 11">HR1</strain>
    </source>
</reference>
<dbReference type="SUPFAM" id="SSF48452">
    <property type="entry name" value="TPR-like"/>
    <property type="match status" value="1"/>
</dbReference>
<name>A0A2Z6S3E6_9GLOM</name>
<keyword evidence="4 8" id="KW-1133">Transmembrane helix</keyword>
<dbReference type="Gene3D" id="1.20.1740.10">
    <property type="entry name" value="Amino acid/polyamine transporter I"/>
    <property type="match status" value="1"/>
</dbReference>
<keyword evidence="3 8" id="KW-0812">Transmembrane</keyword>
<comment type="caution">
    <text evidence="10">The sequence shown here is derived from an EMBL/GenBank/DDBJ whole genome shotgun (WGS) entry which is preliminary data.</text>
</comment>
<dbReference type="InterPro" id="IPR011990">
    <property type="entry name" value="TPR-like_helical_dom_sf"/>
</dbReference>
<comment type="subcellular location">
    <subcellularLocation>
        <location evidence="1">Membrane</location>
        <topology evidence="1">Multi-pass membrane protein</topology>
    </subcellularLocation>
</comment>
<protein>
    <recommendedName>
        <fullName evidence="9">Amino acid transporter transmembrane domain-containing protein</fullName>
    </recommendedName>
</protein>
<proteinExistence type="inferred from homology"/>
<feature type="transmembrane region" description="Helical" evidence="8">
    <location>
        <begin position="188"/>
        <end position="211"/>
    </location>
</feature>
<feature type="transmembrane region" description="Helical" evidence="8">
    <location>
        <begin position="162"/>
        <end position="182"/>
    </location>
</feature>
<feature type="transmembrane region" description="Helical" evidence="8">
    <location>
        <begin position="49"/>
        <end position="67"/>
    </location>
</feature>
<evidence type="ECO:0000256" key="5">
    <source>
        <dbReference type="ARBA" id="ARBA00023136"/>
    </source>
</evidence>
<dbReference type="SMART" id="SM00028">
    <property type="entry name" value="TPR"/>
    <property type="match status" value="3"/>
</dbReference>
<evidence type="ECO:0000313" key="10">
    <source>
        <dbReference type="EMBL" id="GBC03610.1"/>
    </source>
</evidence>
<dbReference type="InterPro" id="IPR019734">
    <property type="entry name" value="TPR_rpt"/>
</dbReference>
<dbReference type="EMBL" id="BEXD01003894">
    <property type="protein sequence ID" value="GBC03610.1"/>
    <property type="molecule type" value="Genomic_DNA"/>
</dbReference>
<keyword evidence="5 8" id="KW-0472">Membrane</keyword>
<dbReference type="PROSITE" id="PS50005">
    <property type="entry name" value="TPR"/>
    <property type="match status" value="2"/>
</dbReference>
<feature type="repeat" description="TPR" evidence="6">
    <location>
        <begin position="439"/>
        <end position="472"/>
    </location>
</feature>
<dbReference type="Pfam" id="PF13181">
    <property type="entry name" value="TPR_8"/>
    <property type="match status" value="1"/>
</dbReference>
<evidence type="ECO:0000256" key="3">
    <source>
        <dbReference type="ARBA" id="ARBA00022692"/>
    </source>
</evidence>
<feature type="domain" description="Amino acid transporter transmembrane" evidence="9">
    <location>
        <begin position="46"/>
        <end position="376"/>
    </location>
</feature>
<dbReference type="GO" id="GO:0005774">
    <property type="term" value="C:vacuolar membrane"/>
    <property type="evidence" value="ECO:0007669"/>
    <property type="project" value="TreeGrafter"/>
</dbReference>
<dbReference type="InterPro" id="IPR013057">
    <property type="entry name" value="AA_transpt_TM"/>
</dbReference>
<dbReference type="STRING" id="94130.A0A2Z6S3E6"/>
<dbReference type="PANTHER" id="PTHR22950:SF703">
    <property type="entry name" value="AMINO ACID TRANSPORTER TRANSMEMBRANE DOMAIN-CONTAINING PROTEIN"/>
    <property type="match status" value="1"/>
</dbReference>
<evidence type="ECO:0000256" key="6">
    <source>
        <dbReference type="PROSITE-ProRule" id="PRU00339"/>
    </source>
</evidence>
<feature type="transmembrane region" description="Helical" evidence="8">
    <location>
        <begin position="348"/>
        <end position="372"/>
    </location>
</feature>
<feature type="repeat" description="TPR" evidence="6">
    <location>
        <begin position="520"/>
        <end position="553"/>
    </location>
</feature>
<dbReference type="Gene3D" id="1.25.40.10">
    <property type="entry name" value="Tetratricopeptide repeat domain"/>
    <property type="match status" value="1"/>
</dbReference>
<feature type="transmembrane region" description="Helical" evidence="8">
    <location>
        <begin position="74"/>
        <end position="97"/>
    </location>
</feature>
<dbReference type="AlphaFoldDB" id="A0A2Z6S3E6"/>
<feature type="region of interest" description="Disordered" evidence="7">
    <location>
        <begin position="1"/>
        <end position="27"/>
    </location>
</feature>
<feature type="transmembrane region" description="Helical" evidence="8">
    <location>
        <begin position="264"/>
        <end position="287"/>
    </location>
</feature>
<dbReference type="Proteomes" id="UP000247702">
    <property type="component" value="Unassembled WGS sequence"/>
</dbReference>
<dbReference type="Pfam" id="PF01490">
    <property type="entry name" value="Aa_trans"/>
    <property type="match status" value="1"/>
</dbReference>
<comment type="similarity">
    <text evidence="2">Belongs to the amino acid/polyamine transporter 2 family.</text>
</comment>
<evidence type="ECO:0000259" key="9">
    <source>
        <dbReference type="Pfam" id="PF01490"/>
    </source>
</evidence>